<accession>A0A6L6IXZ3</accession>
<evidence type="ECO:0000256" key="1">
    <source>
        <dbReference type="ARBA" id="ARBA00022679"/>
    </source>
</evidence>
<dbReference type="Proteomes" id="UP000478740">
    <property type="component" value="Unassembled WGS sequence"/>
</dbReference>
<dbReference type="RefSeq" id="WP_155045270.1">
    <property type="nucleotide sequence ID" value="NZ_WMIH01000013.1"/>
</dbReference>
<keyword evidence="5" id="KW-1185">Reference proteome</keyword>
<dbReference type="Pfam" id="PF00685">
    <property type="entry name" value="Sulfotransfer_1"/>
    <property type="match status" value="1"/>
</dbReference>
<dbReference type="InterPro" id="IPR027417">
    <property type="entry name" value="P-loop_NTPase"/>
</dbReference>
<evidence type="ECO:0000313" key="5">
    <source>
        <dbReference type="Proteomes" id="UP000478740"/>
    </source>
</evidence>
<dbReference type="PANTHER" id="PTHR10605:SF56">
    <property type="entry name" value="BIFUNCTIONAL HEPARAN SULFATE N-DEACETYLASE_N-SULFOTRANSFERASE"/>
    <property type="match status" value="1"/>
</dbReference>
<reference evidence="4 5" key="1">
    <citation type="submission" date="2019-11" db="EMBL/GenBank/DDBJ databases">
        <authorList>
            <person name="Dong K."/>
        </authorList>
    </citation>
    <scope>NUCLEOTIDE SEQUENCE [LARGE SCALE GENOMIC DNA]</scope>
    <source>
        <strain evidence="4 5">DK608</strain>
    </source>
</reference>
<gene>
    <name evidence="4" type="ORF">GL284_14065</name>
</gene>
<dbReference type="EMBL" id="WMII01000013">
    <property type="protein sequence ID" value="MTH65395.1"/>
    <property type="molecule type" value="Genomic_DNA"/>
</dbReference>
<dbReference type="Gene3D" id="3.40.50.300">
    <property type="entry name" value="P-loop containing nucleotide triphosphate hydrolases"/>
    <property type="match status" value="1"/>
</dbReference>
<dbReference type="PANTHER" id="PTHR10605">
    <property type="entry name" value="HEPARAN SULFATE SULFOTRANSFERASE"/>
    <property type="match status" value="1"/>
</dbReference>
<comment type="caution">
    <text evidence="4">The sequence shown here is derived from an EMBL/GenBank/DDBJ whole genome shotgun (WGS) entry which is preliminary data.</text>
</comment>
<protein>
    <recommendedName>
        <fullName evidence="3">Sulfotransferase domain-containing protein</fullName>
    </recommendedName>
</protein>
<evidence type="ECO:0000259" key="3">
    <source>
        <dbReference type="Pfam" id="PF00685"/>
    </source>
</evidence>
<evidence type="ECO:0000313" key="4">
    <source>
        <dbReference type="EMBL" id="MTH65395.1"/>
    </source>
</evidence>
<dbReference type="InterPro" id="IPR037359">
    <property type="entry name" value="NST/OST"/>
</dbReference>
<name>A0A6L6IXZ3_9RHOB</name>
<keyword evidence="2" id="KW-0325">Glycoprotein</keyword>
<feature type="domain" description="Sulfotransferase" evidence="3">
    <location>
        <begin position="7"/>
        <end position="200"/>
    </location>
</feature>
<evidence type="ECO:0000256" key="2">
    <source>
        <dbReference type="ARBA" id="ARBA00023180"/>
    </source>
</evidence>
<dbReference type="GO" id="GO:0008146">
    <property type="term" value="F:sulfotransferase activity"/>
    <property type="evidence" value="ECO:0007669"/>
    <property type="project" value="InterPro"/>
</dbReference>
<proteinExistence type="predicted"/>
<sequence length="251" mass="28696">MTTTNRPDIFIVGTMKGGTTILHEFLAHHPLIHSGREKEIHYFSLYESKGLDWYHGQFEGLPAGQHYMDASPTYFDMTNAPVIPNKINAYNPDARVIMLSRHPIQRAVSHFNHLKKVNQINALDNVTADEFLSRSTDLAMAGTSAADIFLQHVLDFSCYYRKALHYKRIFGDRFMVIDNASLSRDPQQTMQRAFRHVGVDPISSPAFGERKYSHMSKDEAQISAQTHARLTALFQPNYRAFCKLVGVDFEW</sequence>
<dbReference type="AlphaFoldDB" id="A0A6L6IXZ3"/>
<dbReference type="InterPro" id="IPR000863">
    <property type="entry name" value="Sulfotransferase_dom"/>
</dbReference>
<dbReference type="SUPFAM" id="SSF52540">
    <property type="entry name" value="P-loop containing nucleoside triphosphate hydrolases"/>
    <property type="match status" value="1"/>
</dbReference>
<keyword evidence="1" id="KW-0808">Transferase</keyword>
<organism evidence="4 5">
    <name type="scientific">Paracoccus shanxieyensis</name>
    <dbReference type="NCBI Taxonomy" id="2675752"/>
    <lineage>
        <taxon>Bacteria</taxon>
        <taxon>Pseudomonadati</taxon>
        <taxon>Pseudomonadota</taxon>
        <taxon>Alphaproteobacteria</taxon>
        <taxon>Rhodobacterales</taxon>
        <taxon>Paracoccaceae</taxon>
        <taxon>Paracoccus</taxon>
    </lineage>
</organism>